<dbReference type="CDD" id="cd00717">
    <property type="entry name" value="URO-D"/>
    <property type="match status" value="1"/>
</dbReference>
<evidence type="ECO:0000259" key="14">
    <source>
        <dbReference type="PROSITE" id="PS00906"/>
    </source>
</evidence>
<dbReference type="Gene3D" id="3.20.20.210">
    <property type="match status" value="1"/>
</dbReference>
<evidence type="ECO:0000256" key="5">
    <source>
        <dbReference type="ARBA" id="ARBA00011738"/>
    </source>
</evidence>
<keyword evidence="13" id="KW-0732">Signal</keyword>
<dbReference type="GO" id="GO:0009507">
    <property type="term" value="C:chloroplast"/>
    <property type="evidence" value="ECO:0007669"/>
    <property type="project" value="UniProtKB-SubCell"/>
</dbReference>
<protein>
    <recommendedName>
        <fullName evidence="6 11">Uroporphyrinogen decarboxylase</fullName>
        <ecNumber evidence="6 11">4.1.1.37</ecNumber>
    </recommendedName>
</protein>
<keyword evidence="8 11" id="KW-0456">Lyase</keyword>
<evidence type="ECO:0000256" key="11">
    <source>
        <dbReference type="RuleBase" id="RU000554"/>
    </source>
</evidence>
<feature type="chain" id="PRO_5030159671" description="Uroporphyrinogen decarboxylase" evidence="13">
    <location>
        <begin position="20"/>
        <end position="400"/>
    </location>
</feature>
<evidence type="ECO:0000256" key="9">
    <source>
        <dbReference type="ARBA" id="ARBA00023244"/>
    </source>
</evidence>
<dbReference type="GO" id="GO:0006782">
    <property type="term" value="P:protoporphyrinogen IX biosynthetic process"/>
    <property type="evidence" value="ECO:0007669"/>
    <property type="project" value="UniProtKB-UniPathway"/>
</dbReference>
<evidence type="ECO:0000256" key="7">
    <source>
        <dbReference type="ARBA" id="ARBA00022793"/>
    </source>
</evidence>
<dbReference type="InterPro" id="IPR006361">
    <property type="entry name" value="Uroporphyrinogen_deCO2ase_HemE"/>
</dbReference>
<comment type="catalytic activity">
    <reaction evidence="10 11">
        <text>uroporphyrinogen III + 4 H(+) = coproporphyrinogen III + 4 CO2</text>
        <dbReference type="Rhea" id="RHEA:19865"/>
        <dbReference type="ChEBI" id="CHEBI:15378"/>
        <dbReference type="ChEBI" id="CHEBI:16526"/>
        <dbReference type="ChEBI" id="CHEBI:57308"/>
        <dbReference type="ChEBI" id="CHEBI:57309"/>
        <dbReference type="EC" id="4.1.1.37"/>
    </reaction>
</comment>
<dbReference type="PROSITE" id="PS00906">
    <property type="entry name" value="UROD_1"/>
    <property type="match status" value="1"/>
</dbReference>
<evidence type="ECO:0000256" key="6">
    <source>
        <dbReference type="ARBA" id="ARBA00012288"/>
    </source>
</evidence>
<dbReference type="SUPFAM" id="SSF51726">
    <property type="entry name" value="UROD/MetE-like"/>
    <property type="match status" value="1"/>
</dbReference>
<comment type="function">
    <text evidence="1">Catalyzes the decarboxylation of four acetate groups of uroporphyrinogen-III to yield coproporphyrinogen-III.</text>
</comment>
<proteinExistence type="inferred from homology"/>
<dbReference type="GO" id="GO:0004853">
    <property type="term" value="F:uroporphyrinogen decarboxylase activity"/>
    <property type="evidence" value="ECO:0007669"/>
    <property type="project" value="UniProtKB-EC"/>
</dbReference>
<evidence type="ECO:0000256" key="4">
    <source>
        <dbReference type="ARBA" id="ARBA00009935"/>
    </source>
</evidence>
<evidence type="ECO:0000256" key="2">
    <source>
        <dbReference type="ARBA" id="ARBA00004229"/>
    </source>
</evidence>
<comment type="subcellular location">
    <subcellularLocation>
        <location evidence="2">Plastid</location>
        <location evidence="2">Chloroplast</location>
    </subcellularLocation>
</comment>
<keyword evidence="9 11" id="KW-0627">Porphyrin biosynthesis</keyword>
<dbReference type="PANTHER" id="PTHR21091:SF174">
    <property type="entry name" value="UROPORPHYRINOGEN DECARBOXYLASE"/>
    <property type="match status" value="1"/>
</dbReference>
<comment type="similarity">
    <text evidence="4 12">Belongs to the uroporphyrinogen decarboxylase family.</text>
</comment>
<evidence type="ECO:0000256" key="12">
    <source>
        <dbReference type="RuleBase" id="RU004169"/>
    </source>
</evidence>
<dbReference type="Pfam" id="PF01208">
    <property type="entry name" value="URO-D"/>
    <property type="match status" value="1"/>
</dbReference>
<dbReference type="AlphaFoldDB" id="A0A6T5PC14"/>
<dbReference type="FunFam" id="3.20.20.210:FF:000006">
    <property type="entry name" value="Uroporphyrinogen decarboxylase"/>
    <property type="match status" value="1"/>
</dbReference>
<accession>A0A6T5PC14</accession>
<keyword evidence="7 11" id="KW-0210">Decarboxylase</keyword>
<evidence type="ECO:0000256" key="8">
    <source>
        <dbReference type="ARBA" id="ARBA00023239"/>
    </source>
</evidence>
<feature type="signal peptide" evidence="13">
    <location>
        <begin position="1"/>
        <end position="19"/>
    </location>
</feature>
<dbReference type="EC" id="4.1.1.37" evidence="6 11"/>
<comment type="pathway">
    <text evidence="3 11">Porphyrin-containing compound metabolism; protoporphyrin-IX biosynthesis; coproporphyrinogen-III from 5-aminolevulinate: step 4/4.</text>
</comment>
<evidence type="ECO:0000313" key="15">
    <source>
        <dbReference type="EMBL" id="CAE0636619.1"/>
    </source>
</evidence>
<gene>
    <name evidence="15" type="ORF">HAKA00212_LOCUS15384</name>
</gene>
<dbReference type="PANTHER" id="PTHR21091">
    <property type="entry name" value="METHYLTETRAHYDROFOLATE:HOMOCYSTEINE METHYLTRANSFERASE RELATED"/>
    <property type="match status" value="1"/>
</dbReference>
<name>A0A6T5PC14_HETAK</name>
<dbReference type="EMBL" id="HBIU01033437">
    <property type="protein sequence ID" value="CAE0636619.1"/>
    <property type="molecule type" value="Transcribed_RNA"/>
</dbReference>
<evidence type="ECO:0000256" key="1">
    <source>
        <dbReference type="ARBA" id="ARBA00002448"/>
    </source>
</evidence>
<comment type="subunit">
    <text evidence="5">Homodimer.</text>
</comment>
<feature type="domain" description="Uroporphyrinogen decarboxylase (URO-D)" evidence="14">
    <location>
        <begin position="64"/>
        <end position="73"/>
    </location>
</feature>
<dbReference type="InterPro" id="IPR000257">
    <property type="entry name" value="Uroporphyrinogen_deCOase"/>
</dbReference>
<reference evidence="15" key="1">
    <citation type="submission" date="2021-01" db="EMBL/GenBank/DDBJ databases">
        <authorList>
            <person name="Corre E."/>
            <person name="Pelletier E."/>
            <person name="Niang G."/>
            <person name="Scheremetjew M."/>
            <person name="Finn R."/>
            <person name="Kale V."/>
            <person name="Holt S."/>
            <person name="Cochrane G."/>
            <person name="Meng A."/>
            <person name="Brown T."/>
            <person name="Cohen L."/>
        </authorList>
    </citation>
    <scope>NUCLEOTIDE SEQUENCE</scope>
    <source>
        <strain evidence="15">CCMP3107</strain>
    </source>
</reference>
<dbReference type="NCBIfam" id="TIGR01464">
    <property type="entry name" value="hemE"/>
    <property type="match status" value="1"/>
</dbReference>
<dbReference type="UniPathway" id="UPA00251">
    <property type="reaction ID" value="UER00321"/>
</dbReference>
<organism evidence="15">
    <name type="scientific">Heterosigma akashiwo</name>
    <name type="common">Chromophytic alga</name>
    <name type="synonym">Heterosigma carterae</name>
    <dbReference type="NCBI Taxonomy" id="2829"/>
    <lineage>
        <taxon>Eukaryota</taxon>
        <taxon>Sar</taxon>
        <taxon>Stramenopiles</taxon>
        <taxon>Ochrophyta</taxon>
        <taxon>Raphidophyceae</taxon>
        <taxon>Chattonellales</taxon>
        <taxon>Chattonellaceae</taxon>
        <taxon>Heterosigma</taxon>
    </lineage>
</organism>
<dbReference type="InterPro" id="IPR038071">
    <property type="entry name" value="UROD/MetE-like_sf"/>
</dbReference>
<evidence type="ECO:0000256" key="10">
    <source>
        <dbReference type="ARBA" id="ARBA00048033"/>
    </source>
</evidence>
<evidence type="ECO:0000256" key="13">
    <source>
        <dbReference type="SAM" id="SignalP"/>
    </source>
</evidence>
<sequence length="400" mass="44213">MIYQLFALLALLAIYHVHSFVPAQNDFGIQQQHRFARGSMRMAVDPEHDILVRAARGEKTERTPVWLMRQAGRYMADFRKYSDKLPFRERSETPEIATELSLQCWRAYGMDGVIMFSDILTPLPGFGIEWDVVKGKGPQIKDPIRTKAQVEALTSLGGSAEIEATLGFVGETLRNLRAETEGKTSLLGFIGAPWTLAAYATEGGSSKHCMVIKQMMMKEPELFHTYLGKLAEDMGNYACYQIENGAQVIQVFESWAHQLSPFFFEHFAKPYAQKTMETIKAKHPDVPVIYFANGGSSYLELQKDMKSDMLCVDWAVDMAQARRTLGPDAPISGNIDPMVLLGTEADIRRAVRDCVAGAGGPGNRHVLNLGHGVVQQTPEAAVATLVDAAKALRAEEGALA</sequence>
<evidence type="ECO:0000256" key="3">
    <source>
        <dbReference type="ARBA" id="ARBA00004804"/>
    </source>
</evidence>